<protein>
    <submittedName>
        <fullName evidence="4">Trk system potassium uptake protein TrkA</fullName>
    </submittedName>
</protein>
<dbReference type="SUPFAM" id="SSF51735">
    <property type="entry name" value="NAD(P)-binding Rossmann-fold domains"/>
    <property type="match status" value="2"/>
</dbReference>
<dbReference type="Proteomes" id="UP001236559">
    <property type="component" value="Unassembled WGS sequence"/>
</dbReference>
<dbReference type="InterPro" id="IPR003148">
    <property type="entry name" value="RCK_N"/>
</dbReference>
<keyword evidence="2" id="KW-0406">Ion transport</keyword>
<dbReference type="PANTHER" id="PTHR43833">
    <property type="entry name" value="POTASSIUM CHANNEL PROTEIN 2-RELATED-RELATED"/>
    <property type="match status" value="1"/>
</dbReference>
<dbReference type="PANTHER" id="PTHR43833:SF5">
    <property type="entry name" value="TRK SYSTEM POTASSIUM UPTAKE PROTEIN TRKA"/>
    <property type="match status" value="1"/>
</dbReference>
<keyword evidence="5" id="KW-1185">Reference proteome</keyword>
<dbReference type="EMBL" id="JAUSTN010000005">
    <property type="protein sequence ID" value="MDQ0275013.1"/>
    <property type="molecule type" value="Genomic_DNA"/>
</dbReference>
<dbReference type="Gene3D" id="3.30.70.1450">
    <property type="entry name" value="Regulator of K+ conductance, C-terminal domain"/>
    <property type="match status" value="2"/>
</dbReference>
<accession>A0ABU0AX51</accession>
<name>A0ABU0AX51_9FIRM</name>
<feature type="domain" description="RCK C-terminal" evidence="3">
    <location>
        <begin position="139"/>
        <end position="220"/>
    </location>
</feature>
<evidence type="ECO:0000313" key="5">
    <source>
        <dbReference type="Proteomes" id="UP001236559"/>
    </source>
</evidence>
<organism evidence="4 5">
    <name type="scientific">Peptoniphilus koenoeneniae</name>
    <dbReference type="NCBI Taxonomy" id="507751"/>
    <lineage>
        <taxon>Bacteria</taxon>
        <taxon>Bacillati</taxon>
        <taxon>Bacillota</taxon>
        <taxon>Tissierellia</taxon>
        <taxon>Tissierellales</taxon>
        <taxon>Peptoniphilaceae</taxon>
        <taxon>Peptoniphilus</taxon>
    </lineage>
</organism>
<dbReference type="Gene3D" id="3.40.50.720">
    <property type="entry name" value="NAD(P)-binding Rossmann-like Domain"/>
    <property type="match status" value="2"/>
</dbReference>
<comment type="caution">
    <text evidence="4">The sequence shown here is derived from an EMBL/GenBank/DDBJ whole genome shotgun (WGS) entry which is preliminary data.</text>
</comment>
<dbReference type="InterPro" id="IPR036291">
    <property type="entry name" value="NAD(P)-bd_dom_sf"/>
</dbReference>
<evidence type="ECO:0000259" key="3">
    <source>
        <dbReference type="PROSITE" id="PS51202"/>
    </source>
</evidence>
<feature type="domain" description="RCK C-terminal" evidence="3">
    <location>
        <begin position="362"/>
        <end position="444"/>
    </location>
</feature>
<dbReference type="InterPro" id="IPR050721">
    <property type="entry name" value="Trk_Ktr_HKT_K-transport"/>
</dbReference>
<dbReference type="Pfam" id="PF02080">
    <property type="entry name" value="TrkA_C"/>
    <property type="match status" value="2"/>
</dbReference>
<keyword evidence="1" id="KW-0813">Transport</keyword>
<dbReference type="Pfam" id="PF02254">
    <property type="entry name" value="TrkA_N"/>
    <property type="match status" value="2"/>
</dbReference>
<evidence type="ECO:0000256" key="2">
    <source>
        <dbReference type="ARBA" id="ARBA00023065"/>
    </source>
</evidence>
<reference evidence="4 5" key="1">
    <citation type="submission" date="2023-07" db="EMBL/GenBank/DDBJ databases">
        <title>Genomic Encyclopedia of Type Strains, Phase IV (KMG-IV): sequencing the most valuable type-strain genomes for metagenomic binning, comparative biology and taxonomic classification.</title>
        <authorList>
            <person name="Goeker M."/>
        </authorList>
    </citation>
    <scope>NUCLEOTIDE SEQUENCE [LARGE SCALE GENOMIC DNA]</scope>
    <source>
        <strain evidence="4 5">DSM 22616</strain>
    </source>
</reference>
<proteinExistence type="predicted"/>
<dbReference type="InterPro" id="IPR036721">
    <property type="entry name" value="RCK_C_sf"/>
</dbReference>
<evidence type="ECO:0000313" key="4">
    <source>
        <dbReference type="EMBL" id="MDQ0275013.1"/>
    </source>
</evidence>
<evidence type="ECO:0000256" key="1">
    <source>
        <dbReference type="ARBA" id="ARBA00022448"/>
    </source>
</evidence>
<dbReference type="InterPro" id="IPR006037">
    <property type="entry name" value="RCK_C"/>
</dbReference>
<gene>
    <name evidence="4" type="ORF">J2S72_001037</name>
</gene>
<dbReference type="PROSITE" id="PS51202">
    <property type="entry name" value="RCK_C"/>
    <property type="match status" value="2"/>
</dbReference>
<dbReference type="RefSeq" id="WP_023056044.1">
    <property type="nucleotide sequence ID" value="NZ_JAUSTN010000005.1"/>
</dbReference>
<dbReference type="SUPFAM" id="SSF116726">
    <property type="entry name" value="TrkA C-terminal domain-like"/>
    <property type="match status" value="2"/>
</dbReference>
<sequence>MKIIIFGANAISQKLVDVLQVYEDQVLVIDRDSWEFNNFKKRNAKLISANFFDQGLMESLEIKDTDYVLILTEDDKINLLISRLVRNYTKGFIITKMNSYDDINDIFDLKKSLGIDYILNQDLESSRNILKLVEDDIGIKSDVFAGGKVRLIDYSVELDPEFIGNKISEIGSLSTILVVGILRKNNLIIPNGNTVLDEEDKLYLMGLTDDIISFRSRHFHFTNVEKKKDMIIIGDSGITRSLIDTAKEINIKVIEEDSKKAKDLRNKYEDAFVIRNSFKDVLKKSREEFTSCDALLALTSQDELNIVTCLMADGIGIKDIILKVESQTYNKFLDNLPASAIINPSMIAADKILKLMKKDGGMNLYHMFADRAEVFEITLKEGSKVENLTLKELSLPEGMIIGAVVRKDGSAIIPRGNSKIERGDRLVIFFKKKNRDNLIQFLNGENKKLFQSLFES</sequence>